<accession>A0A3Q7H8L8</accession>
<sequence>MGHRGRARGRARGRGTGGIPIPPNIEAEVRVEADDLHVHQFGTTDIMNLLHMSFDPYSRSTRDVKGIGHMIYESTIDVGDYIPDIAINSYYGTFIYSGGESHDDHRGCCSDS</sequence>
<feature type="compositionally biased region" description="Basic residues" evidence="1">
    <location>
        <begin position="1"/>
        <end position="13"/>
    </location>
</feature>
<dbReference type="InParanoid" id="A0A3Q7H8L8"/>
<feature type="region of interest" description="Disordered" evidence="1">
    <location>
        <begin position="1"/>
        <end position="23"/>
    </location>
</feature>
<proteinExistence type="predicted"/>
<dbReference type="EnsemblPlants" id="Solyc07g017370.2.1">
    <property type="protein sequence ID" value="Solyc07g017370.2.1"/>
    <property type="gene ID" value="Solyc07g017370.2"/>
</dbReference>
<evidence type="ECO:0000256" key="1">
    <source>
        <dbReference type="SAM" id="MobiDB-lite"/>
    </source>
</evidence>
<dbReference type="Gramene" id="Solyc07g017370.2.1">
    <property type="protein sequence ID" value="Solyc07g017370.2.1"/>
    <property type="gene ID" value="Solyc07g017370.2"/>
</dbReference>
<reference evidence="2" key="1">
    <citation type="journal article" date="2012" name="Nature">
        <title>The tomato genome sequence provides insights into fleshy fruit evolution.</title>
        <authorList>
            <consortium name="Tomato Genome Consortium"/>
        </authorList>
    </citation>
    <scope>NUCLEOTIDE SEQUENCE [LARGE SCALE GENOMIC DNA]</scope>
    <source>
        <strain evidence="2">cv. Heinz 1706</strain>
    </source>
</reference>
<organism evidence="2">
    <name type="scientific">Solanum lycopersicum</name>
    <name type="common">Tomato</name>
    <name type="synonym">Lycopersicon esculentum</name>
    <dbReference type="NCBI Taxonomy" id="4081"/>
    <lineage>
        <taxon>Eukaryota</taxon>
        <taxon>Viridiplantae</taxon>
        <taxon>Streptophyta</taxon>
        <taxon>Embryophyta</taxon>
        <taxon>Tracheophyta</taxon>
        <taxon>Spermatophyta</taxon>
        <taxon>Magnoliopsida</taxon>
        <taxon>eudicotyledons</taxon>
        <taxon>Gunneridae</taxon>
        <taxon>Pentapetalae</taxon>
        <taxon>asterids</taxon>
        <taxon>lamiids</taxon>
        <taxon>Solanales</taxon>
        <taxon>Solanaceae</taxon>
        <taxon>Solanoideae</taxon>
        <taxon>Solaneae</taxon>
        <taxon>Solanum</taxon>
        <taxon>Solanum subgen. Lycopersicon</taxon>
    </lineage>
</organism>
<evidence type="ECO:0000313" key="2">
    <source>
        <dbReference type="EnsemblPlants" id="Solyc07g017370.2.1"/>
    </source>
</evidence>
<reference evidence="2" key="2">
    <citation type="submission" date="2019-01" db="UniProtKB">
        <authorList>
            <consortium name="EnsemblPlants"/>
        </authorList>
    </citation>
    <scope>IDENTIFICATION</scope>
    <source>
        <strain evidence="2">cv. Heinz 1706</strain>
    </source>
</reference>
<dbReference type="AlphaFoldDB" id="A0A3Q7H8L8"/>
<evidence type="ECO:0000313" key="3">
    <source>
        <dbReference type="Proteomes" id="UP000004994"/>
    </source>
</evidence>
<dbReference type="Proteomes" id="UP000004994">
    <property type="component" value="Chromosome 5"/>
</dbReference>
<protein>
    <submittedName>
        <fullName evidence="2">Uncharacterized protein</fullName>
    </submittedName>
</protein>
<keyword evidence="3" id="KW-1185">Reference proteome</keyword>
<name>A0A3Q7H8L8_SOLLC</name>